<evidence type="ECO:0000256" key="2">
    <source>
        <dbReference type="ARBA" id="ARBA00007362"/>
    </source>
</evidence>
<dbReference type="Pfam" id="PF00892">
    <property type="entry name" value="EamA"/>
    <property type="match status" value="1"/>
</dbReference>
<dbReference type="InterPro" id="IPR000620">
    <property type="entry name" value="EamA_dom"/>
</dbReference>
<dbReference type="RefSeq" id="WP_018382367.1">
    <property type="nucleotide sequence ID" value="NZ_LLZU01000039.1"/>
</dbReference>
<evidence type="ECO:0000256" key="1">
    <source>
        <dbReference type="ARBA" id="ARBA00004141"/>
    </source>
</evidence>
<feature type="transmembrane region" description="Helical" evidence="7">
    <location>
        <begin position="184"/>
        <end position="206"/>
    </location>
</feature>
<dbReference type="OrthoDB" id="5189443at2"/>
<organism evidence="9 10">
    <name type="scientific">Wenjunlia vitaminophila</name>
    <name type="common">Streptomyces vitaminophilus</name>
    <dbReference type="NCBI Taxonomy" id="76728"/>
    <lineage>
        <taxon>Bacteria</taxon>
        <taxon>Bacillati</taxon>
        <taxon>Actinomycetota</taxon>
        <taxon>Actinomycetes</taxon>
        <taxon>Kitasatosporales</taxon>
        <taxon>Streptomycetaceae</taxon>
        <taxon>Wenjunlia</taxon>
    </lineage>
</organism>
<dbReference type="AlphaFoldDB" id="A0A0T6LL22"/>
<comment type="caution">
    <text evidence="9">The sequence shown here is derived from an EMBL/GenBank/DDBJ whole genome shotgun (WGS) entry which is preliminary data.</text>
</comment>
<feature type="transmembrane region" description="Helical" evidence="7">
    <location>
        <begin position="105"/>
        <end position="125"/>
    </location>
</feature>
<evidence type="ECO:0000259" key="8">
    <source>
        <dbReference type="Pfam" id="PF00892"/>
    </source>
</evidence>
<feature type="transmembrane region" description="Helical" evidence="7">
    <location>
        <begin position="78"/>
        <end position="99"/>
    </location>
</feature>
<dbReference type="eggNOG" id="ENOG5033SUD">
    <property type="taxonomic scope" value="Bacteria"/>
</dbReference>
<feature type="transmembrane region" description="Helical" evidence="7">
    <location>
        <begin position="43"/>
        <end position="66"/>
    </location>
</feature>
<evidence type="ECO:0000313" key="10">
    <source>
        <dbReference type="Proteomes" id="UP000050867"/>
    </source>
</evidence>
<comment type="subcellular location">
    <subcellularLocation>
        <location evidence="1">Membrane</location>
        <topology evidence="1">Multi-pass membrane protein</topology>
    </subcellularLocation>
</comment>
<proteinExistence type="inferred from homology"/>
<dbReference type="PANTHER" id="PTHR32322">
    <property type="entry name" value="INNER MEMBRANE TRANSPORTER"/>
    <property type="match status" value="1"/>
</dbReference>
<dbReference type="STRING" id="76728.AQ490_12495"/>
<accession>A0A0T6LL22</accession>
<dbReference type="EMBL" id="LLZU01000039">
    <property type="protein sequence ID" value="KRV46681.1"/>
    <property type="molecule type" value="Genomic_DNA"/>
</dbReference>
<keyword evidence="10" id="KW-1185">Reference proteome</keyword>
<protein>
    <recommendedName>
        <fullName evidence="8">EamA domain-containing protein</fullName>
    </recommendedName>
</protein>
<reference evidence="9 10" key="1">
    <citation type="submission" date="2015-10" db="EMBL/GenBank/DDBJ databases">
        <title>Draft genome sequence of pyrrolomycin-producing Streptomyces vitaminophilus.</title>
        <authorList>
            <person name="Graham D.E."/>
            <person name="Mahan K.M."/>
            <person name="Klingeman D.M."/>
            <person name="Hettich R.L."/>
            <person name="Parry R.J."/>
        </authorList>
    </citation>
    <scope>NUCLEOTIDE SEQUENCE [LARGE SCALE GENOMIC DNA]</scope>
    <source>
        <strain evidence="9 10">ATCC 31673</strain>
    </source>
</reference>
<name>A0A0T6LL22_WENVI</name>
<keyword evidence="3 7" id="KW-0812">Transmembrane</keyword>
<feature type="domain" description="EamA" evidence="8">
    <location>
        <begin position="16"/>
        <end position="146"/>
    </location>
</feature>
<feature type="transmembrane region" description="Helical" evidence="7">
    <location>
        <begin position="218"/>
        <end position="236"/>
    </location>
</feature>
<keyword evidence="4 7" id="KW-1133">Transmembrane helix</keyword>
<dbReference type="GO" id="GO:0016020">
    <property type="term" value="C:membrane"/>
    <property type="evidence" value="ECO:0007669"/>
    <property type="project" value="UniProtKB-SubCell"/>
</dbReference>
<evidence type="ECO:0000256" key="5">
    <source>
        <dbReference type="ARBA" id="ARBA00023136"/>
    </source>
</evidence>
<sequence length="336" mass="33829">MRRSEGRRRGTTPVPLLSVALVLLLAGTWLVSAALVEDTGPLTVAAGRTVVCAVVLAGFAATTAELRRQVRTVVRRPGRAVGLGLLGFGGYATGTLLAIPRIGASLTNLVVALLPCAAVLLGALLPDGRPTRRTVLGAGVATAAAVGYAADGGTPDGPGLMLAVAAMLGLACYGHLYRRALADVAPLAALPVLLGAASLALVPVALPEVLADPPTPAECGGVAVLGAVVYAPAYLVQHRLILLRGPVLTAAVQLAVPFAVRLGDWALGSAPAPSAAETALLACCCGGIALVTLERHPRPADGADAAAPPTDRPTSPEAGPRRPPPPERGDPTRESR</sequence>
<comment type="similarity">
    <text evidence="2">Belongs to the EamA transporter family.</text>
</comment>
<feature type="transmembrane region" description="Helical" evidence="7">
    <location>
        <begin position="157"/>
        <end position="177"/>
    </location>
</feature>
<feature type="transmembrane region" description="Helical" evidence="7">
    <location>
        <begin position="134"/>
        <end position="151"/>
    </location>
</feature>
<feature type="compositionally biased region" description="Low complexity" evidence="6">
    <location>
        <begin position="302"/>
        <end position="318"/>
    </location>
</feature>
<dbReference type="PANTHER" id="PTHR32322:SF2">
    <property type="entry name" value="EAMA DOMAIN-CONTAINING PROTEIN"/>
    <property type="match status" value="1"/>
</dbReference>
<keyword evidence="5 7" id="KW-0472">Membrane</keyword>
<feature type="region of interest" description="Disordered" evidence="6">
    <location>
        <begin position="297"/>
        <end position="336"/>
    </location>
</feature>
<evidence type="ECO:0000256" key="3">
    <source>
        <dbReference type="ARBA" id="ARBA00022692"/>
    </source>
</evidence>
<evidence type="ECO:0000256" key="7">
    <source>
        <dbReference type="SAM" id="Phobius"/>
    </source>
</evidence>
<evidence type="ECO:0000256" key="6">
    <source>
        <dbReference type="SAM" id="MobiDB-lite"/>
    </source>
</evidence>
<dbReference type="Proteomes" id="UP000050867">
    <property type="component" value="Unassembled WGS sequence"/>
</dbReference>
<feature type="compositionally biased region" description="Basic and acidic residues" evidence="6">
    <location>
        <begin position="324"/>
        <end position="336"/>
    </location>
</feature>
<evidence type="ECO:0000313" key="9">
    <source>
        <dbReference type="EMBL" id="KRV46681.1"/>
    </source>
</evidence>
<dbReference type="InterPro" id="IPR050638">
    <property type="entry name" value="AA-Vitamin_Transporters"/>
</dbReference>
<gene>
    <name evidence="9" type="ORF">AQ490_12495</name>
</gene>
<evidence type="ECO:0000256" key="4">
    <source>
        <dbReference type="ARBA" id="ARBA00022989"/>
    </source>
</evidence>